<evidence type="ECO:0000313" key="2">
    <source>
        <dbReference type="EMBL" id="CAB3754468.1"/>
    </source>
</evidence>
<feature type="region of interest" description="Disordered" evidence="1">
    <location>
        <begin position="1"/>
        <end position="20"/>
    </location>
</feature>
<dbReference type="RefSeq" id="WP_217477888.1">
    <property type="nucleotide sequence ID" value="NZ_CADIKH010000009.1"/>
</dbReference>
<dbReference type="EMBL" id="CADIKH010000009">
    <property type="protein sequence ID" value="CAB3754468.1"/>
    <property type="molecule type" value="Genomic_DNA"/>
</dbReference>
<sequence length="117" mass="12912">MTTLSHRRLADQNPLPIMSPDDSTVTLPASLFKQIVGALHFYGHGHNSDRIVLRRSGSDDRVACREANPAWIADRLVSNDVALYREDGTRAREVTALLAEQLGDQYHVIAESPSSTT</sequence>
<dbReference type="Proteomes" id="UP000494363">
    <property type="component" value="Unassembled WGS sequence"/>
</dbReference>
<reference evidence="2 3" key="1">
    <citation type="submission" date="2020-04" db="EMBL/GenBank/DDBJ databases">
        <authorList>
            <person name="De Canck E."/>
        </authorList>
    </citation>
    <scope>NUCLEOTIDE SEQUENCE [LARGE SCALE GENOMIC DNA]</scope>
    <source>
        <strain evidence="2 3">LMG 29542</strain>
    </source>
</reference>
<accession>A0A6J5DK58</accession>
<evidence type="ECO:0000256" key="1">
    <source>
        <dbReference type="SAM" id="MobiDB-lite"/>
    </source>
</evidence>
<proteinExistence type="predicted"/>
<name>A0A6J5DK58_9BURK</name>
<organism evidence="2 3">
    <name type="scientific">Paraburkholderia humisilvae</name>
    <dbReference type="NCBI Taxonomy" id="627669"/>
    <lineage>
        <taxon>Bacteria</taxon>
        <taxon>Pseudomonadati</taxon>
        <taxon>Pseudomonadota</taxon>
        <taxon>Betaproteobacteria</taxon>
        <taxon>Burkholderiales</taxon>
        <taxon>Burkholderiaceae</taxon>
        <taxon>Paraburkholderia</taxon>
    </lineage>
</organism>
<keyword evidence="3" id="KW-1185">Reference proteome</keyword>
<protein>
    <submittedName>
        <fullName evidence="2">Uncharacterized protein</fullName>
    </submittedName>
</protein>
<gene>
    <name evidence="2" type="ORF">LMG29542_02360</name>
</gene>
<evidence type="ECO:0000313" key="3">
    <source>
        <dbReference type="Proteomes" id="UP000494363"/>
    </source>
</evidence>
<dbReference type="AlphaFoldDB" id="A0A6J5DK58"/>